<gene>
    <name evidence="2" type="ORF">TTAC_LOCUS8444</name>
</gene>
<keyword evidence="1" id="KW-1133">Transmembrane helix</keyword>
<organism evidence="4">
    <name type="scientific">Hydatigena taeniaeformis</name>
    <name type="common">Feline tapeworm</name>
    <name type="synonym">Taenia taeniaeformis</name>
    <dbReference type="NCBI Taxonomy" id="6205"/>
    <lineage>
        <taxon>Eukaryota</taxon>
        <taxon>Metazoa</taxon>
        <taxon>Spiralia</taxon>
        <taxon>Lophotrochozoa</taxon>
        <taxon>Platyhelminthes</taxon>
        <taxon>Cestoda</taxon>
        <taxon>Eucestoda</taxon>
        <taxon>Cyclophyllidea</taxon>
        <taxon>Taeniidae</taxon>
        <taxon>Hydatigera</taxon>
    </lineage>
</organism>
<accession>A0A0R3X4V2</accession>
<keyword evidence="1" id="KW-0472">Membrane</keyword>
<evidence type="ECO:0000256" key="1">
    <source>
        <dbReference type="SAM" id="Phobius"/>
    </source>
</evidence>
<evidence type="ECO:0000313" key="3">
    <source>
        <dbReference type="Proteomes" id="UP000274429"/>
    </source>
</evidence>
<reference evidence="4" key="1">
    <citation type="submission" date="2017-02" db="UniProtKB">
        <authorList>
            <consortium name="WormBaseParasite"/>
        </authorList>
    </citation>
    <scope>IDENTIFICATION</scope>
</reference>
<keyword evidence="3" id="KW-1185">Reference proteome</keyword>
<protein>
    <submittedName>
        <fullName evidence="4">Secreted peptide</fullName>
    </submittedName>
</protein>
<proteinExistence type="predicted"/>
<evidence type="ECO:0000313" key="2">
    <source>
        <dbReference type="EMBL" id="VDM32996.1"/>
    </source>
</evidence>
<dbReference type="AlphaFoldDB" id="A0A0R3X4V2"/>
<feature type="transmembrane region" description="Helical" evidence="1">
    <location>
        <begin position="29"/>
        <end position="54"/>
    </location>
</feature>
<evidence type="ECO:0000313" key="4">
    <source>
        <dbReference type="WBParaSite" id="TTAC_0000845901-mRNA-1"/>
    </source>
</evidence>
<dbReference type="Proteomes" id="UP000274429">
    <property type="component" value="Unassembled WGS sequence"/>
</dbReference>
<dbReference type="EMBL" id="UYWX01020507">
    <property type="protein sequence ID" value="VDM32996.1"/>
    <property type="molecule type" value="Genomic_DNA"/>
</dbReference>
<reference evidence="2 3" key="2">
    <citation type="submission" date="2018-11" db="EMBL/GenBank/DDBJ databases">
        <authorList>
            <consortium name="Pathogen Informatics"/>
        </authorList>
    </citation>
    <scope>NUCLEOTIDE SEQUENCE [LARGE SCALE GENOMIC DNA]</scope>
</reference>
<dbReference type="WBParaSite" id="TTAC_0000845901-mRNA-1">
    <property type="protein sequence ID" value="TTAC_0000845901-mRNA-1"/>
    <property type="gene ID" value="TTAC_0000845901"/>
</dbReference>
<sequence length="81" mass="8290">MVVLASAADPVVGASTTTGADVVVVDAAVAVGTADAVVAVVVAAVAVIAVTAVAKSEPLLPRIHPEREYKFSFFLSFFRLF</sequence>
<keyword evidence="1" id="KW-0812">Transmembrane</keyword>
<name>A0A0R3X4V2_HYDTA</name>